<dbReference type="InterPro" id="IPR032675">
    <property type="entry name" value="LRR_dom_sf"/>
</dbReference>
<sequence length="396" mass="44692">MPLLPLLESLDWYHIASFPKDSLLSVISPSLRRVCIEFDGLHTQWTHELRHHDVTLLIRELCSKAPALQIVRITGSVRLPSLLPVASLQQLRQLEVLDSRSQFPIDVILPVFRSMSTLPSLVKLDIPIGAITEALRVTGFHMLESLNTSGSVSDVTHFILGITSPYFRSIQIHVKPADLEKQRNFFAALSLKFATSLRSVFAAFLHGEPGTEPPFLLEIIGPLLAVGGLQRISLDFGALNVSIPDDEIFRMAETWPDLTKLQLECGSTERRPSVHALSALARCCPQLSELVLPSLDDSPLLSEAAPDYIFVGHKLRRLQIGARHLGLPQFVNPRWLAIFIDQSFPFLNVSRCLREHHWPFRLVQHWVGVLRQIKNLRVGRRAVGLRNYETECTKEW</sequence>
<dbReference type="Gene3D" id="3.80.10.10">
    <property type="entry name" value="Ribonuclease Inhibitor"/>
    <property type="match status" value="1"/>
</dbReference>
<evidence type="ECO:0008006" key="3">
    <source>
        <dbReference type="Google" id="ProtNLM"/>
    </source>
</evidence>
<dbReference type="OrthoDB" id="2773799at2759"/>
<gene>
    <name evidence="1" type="ORF">A0H81_11115</name>
</gene>
<comment type="caution">
    <text evidence="1">The sequence shown here is derived from an EMBL/GenBank/DDBJ whole genome shotgun (WGS) entry which is preliminary data.</text>
</comment>
<evidence type="ECO:0000313" key="2">
    <source>
        <dbReference type="Proteomes" id="UP000092993"/>
    </source>
</evidence>
<organism evidence="1 2">
    <name type="scientific">Grifola frondosa</name>
    <name type="common">Maitake</name>
    <name type="synonym">Polyporus frondosus</name>
    <dbReference type="NCBI Taxonomy" id="5627"/>
    <lineage>
        <taxon>Eukaryota</taxon>
        <taxon>Fungi</taxon>
        <taxon>Dikarya</taxon>
        <taxon>Basidiomycota</taxon>
        <taxon>Agaricomycotina</taxon>
        <taxon>Agaricomycetes</taxon>
        <taxon>Polyporales</taxon>
        <taxon>Grifolaceae</taxon>
        <taxon>Grifola</taxon>
    </lineage>
</organism>
<name>A0A1C7LX82_GRIFR</name>
<reference evidence="1 2" key="1">
    <citation type="submission" date="2016-03" db="EMBL/GenBank/DDBJ databases">
        <title>Whole genome sequencing of Grifola frondosa 9006-11.</title>
        <authorList>
            <person name="Min B."/>
            <person name="Park H."/>
            <person name="Kim J.-G."/>
            <person name="Cho H."/>
            <person name="Oh Y.-L."/>
            <person name="Kong W.-S."/>
            <person name="Choi I.-G."/>
        </authorList>
    </citation>
    <scope>NUCLEOTIDE SEQUENCE [LARGE SCALE GENOMIC DNA]</scope>
    <source>
        <strain evidence="1 2">9006-11</strain>
    </source>
</reference>
<dbReference type="STRING" id="5627.A0A1C7LX82"/>
<keyword evidence="2" id="KW-1185">Reference proteome</keyword>
<dbReference type="EMBL" id="LUGG01000019">
    <property type="protein sequence ID" value="OBZ68737.1"/>
    <property type="molecule type" value="Genomic_DNA"/>
</dbReference>
<dbReference type="Proteomes" id="UP000092993">
    <property type="component" value="Unassembled WGS sequence"/>
</dbReference>
<dbReference type="AlphaFoldDB" id="A0A1C7LX82"/>
<dbReference type="SUPFAM" id="SSF52047">
    <property type="entry name" value="RNI-like"/>
    <property type="match status" value="1"/>
</dbReference>
<accession>A0A1C7LX82</accession>
<proteinExistence type="predicted"/>
<evidence type="ECO:0000313" key="1">
    <source>
        <dbReference type="EMBL" id="OBZ68737.1"/>
    </source>
</evidence>
<protein>
    <recommendedName>
        <fullName evidence="3">F-box domain-containing protein</fullName>
    </recommendedName>
</protein>